<comment type="caution">
    <text evidence="3">The sequence shown here is derived from an EMBL/GenBank/DDBJ whole genome shotgun (WGS) entry which is preliminary data.</text>
</comment>
<keyword evidence="1" id="KW-1133">Transmembrane helix</keyword>
<evidence type="ECO:0000256" key="2">
    <source>
        <dbReference type="SAM" id="SignalP"/>
    </source>
</evidence>
<evidence type="ECO:0000313" key="4">
    <source>
        <dbReference type="Proteomes" id="UP000215335"/>
    </source>
</evidence>
<organism evidence="3 4">
    <name type="scientific">Trichomalopsis sarcophagae</name>
    <dbReference type="NCBI Taxonomy" id="543379"/>
    <lineage>
        <taxon>Eukaryota</taxon>
        <taxon>Metazoa</taxon>
        <taxon>Ecdysozoa</taxon>
        <taxon>Arthropoda</taxon>
        <taxon>Hexapoda</taxon>
        <taxon>Insecta</taxon>
        <taxon>Pterygota</taxon>
        <taxon>Neoptera</taxon>
        <taxon>Endopterygota</taxon>
        <taxon>Hymenoptera</taxon>
        <taxon>Apocrita</taxon>
        <taxon>Proctotrupomorpha</taxon>
        <taxon>Chalcidoidea</taxon>
        <taxon>Pteromalidae</taxon>
        <taxon>Pteromalinae</taxon>
        <taxon>Trichomalopsis</taxon>
    </lineage>
</organism>
<keyword evidence="1" id="KW-0472">Membrane</keyword>
<evidence type="ECO:0008006" key="5">
    <source>
        <dbReference type="Google" id="ProtNLM"/>
    </source>
</evidence>
<dbReference type="AlphaFoldDB" id="A0A232FFX1"/>
<name>A0A232FFX1_9HYME</name>
<sequence length="84" mass="9987">MSVWICVCVCVCVCVCRNISGTFWSISIKFDMHVYFWILNSGKTFILYFSNYFLFYGQFLIFEKHYFAFFSTIPSLQTIQLICI</sequence>
<dbReference type="Proteomes" id="UP000215335">
    <property type="component" value="Unassembled WGS sequence"/>
</dbReference>
<feature type="chain" id="PRO_5013189577" description="Secreted protein" evidence="2">
    <location>
        <begin position="17"/>
        <end position="84"/>
    </location>
</feature>
<keyword evidence="1" id="KW-0812">Transmembrane</keyword>
<evidence type="ECO:0000256" key="1">
    <source>
        <dbReference type="SAM" id="Phobius"/>
    </source>
</evidence>
<keyword evidence="2" id="KW-0732">Signal</keyword>
<reference evidence="3 4" key="1">
    <citation type="journal article" date="2017" name="Curr. Biol.">
        <title>The Evolution of Venom by Co-option of Single-Copy Genes.</title>
        <authorList>
            <person name="Martinson E.O."/>
            <person name="Mrinalini"/>
            <person name="Kelkar Y.D."/>
            <person name="Chang C.H."/>
            <person name="Werren J.H."/>
        </authorList>
    </citation>
    <scope>NUCLEOTIDE SEQUENCE [LARGE SCALE GENOMIC DNA]</scope>
    <source>
        <strain evidence="3 4">Alberta</strain>
        <tissue evidence="3">Whole body</tissue>
    </source>
</reference>
<evidence type="ECO:0000313" key="3">
    <source>
        <dbReference type="EMBL" id="OXU29602.1"/>
    </source>
</evidence>
<dbReference type="EMBL" id="NNAY01000269">
    <property type="protein sequence ID" value="OXU29602.1"/>
    <property type="molecule type" value="Genomic_DNA"/>
</dbReference>
<protein>
    <recommendedName>
        <fullName evidence="5">Secreted protein</fullName>
    </recommendedName>
</protein>
<accession>A0A232FFX1</accession>
<proteinExistence type="predicted"/>
<feature type="signal peptide" evidence="2">
    <location>
        <begin position="1"/>
        <end position="16"/>
    </location>
</feature>
<gene>
    <name evidence="3" type="ORF">TSAR_001238</name>
</gene>
<keyword evidence="4" id="KW-1185">Reference proteome</keyword>
<feature type="transmembrane region" description="Helical" evidence="1">
    <location>
        <begin position="34"/>
        <end position="55"/>
    </location>
</feature>